<sequence>MLPQRRGRCSFFHEMVQLISRGGRGSILGKLVSSSIPLQKETHFYLSGPYRISASSLAGGVWYVCIKTRGR</sequence>
<keyword evidence="2" id="KW-1185">Reference proteome</keyword>
<organism evidence="1 2">
    <name type="scientific">Dunaliella salina</name>
    <name type="common">Green alga</name>
    <name type="synonym">Protococcus salinus</name>
    <dbReference type="NCBI Taxonomy" id="3046"/>
    <lineage>
        <taxon>Eukaryota</taxon>
        <taxon>Viridiplantae</taxon>
        <taxon>Chlorophyta</taxon>
        <taxon>core chlorophytes</taxon>
        <taxon>Chlorophyceae</taxon>
        <taxon>CS clade</taxon>
        <taxon>Chlamydomonadales</taxon>
        <taxon>Dunaliellaceae</taxon>
        <taxon>Dunaliella</taxon>
    </lineage>
</organism>
<protein>
    <submittedName>
        <fullName evidence="1">Uncharacterized protein</fullName>
    </submittedName>
</protein>
<evidence type="ECO:0000313" key="1">
    <source>
        <dbReference type="EMBL" id="KAF5836811.1"/>
    </source>
</evidence>
<proteinExistence type="predicted"/>
<accession>A0ABQ7GQD4</accession>
<comment type="caution">
    <text evidence="1">The sequence shown here is derived from an EMBL/GenBank/DDBJ whole genome shotgun (WGS) entry which is preliminary data.</text>
</comment>
<reference evidence="1" key="1">
    <citation type="submission" date="2017-08" db="EMBL/GenBank/DDBJ databases">
        <authorList>
            <person name="Polle J.E."/>
            <person name="Barry K."/>
            <person name="Cushman J."/>
            <person name="Schmutz J."/>
            <person name="Tran D."/>
            <person name="Hathwaick L.T."/>
            <person name="Yim W.C."/>
            <person name="Jenkins J."/>
            <person name="Mckie-Krisberg Z.M."/>
            <person name="Prochnik S."/>
            <person name="Lindquist E."/>
            <person name="Dockter R.B."/>
            <person name="Adam C."/>
            <person name="Molina H."/>
            <person name="Bunkerborg J."/>
            <person name="Jin E."/>
            <person name="Buchheim M."/>
            <person name="Magnuson J."/>
        </authorList>
    </citation>
    <scope>NUCLEOTIDE SEQUENCE</scope>
    <source>
        <strain evidence="1">CCAP 19/18</strain>
    </source>
</reference>
<name>A0ABQ7GQD4_DUNSA</name>
<gene>
    <name evidence="1" type="ORF">DUNSADRAFT_5390</name>
</gene>
<dbReference type="EMBL" id="MU069642">
    <property type="protein sequence ID" value="KAF5836811.1"/>
    <property type="molecule type" value="Genomic_DNA"/>
</dbReference>
<dbReference type="Proteomes" id="UP000815325">
    <property type="component" value="Unassembled WGS sequence"/>
</dbReference>
<evidence type="ECO:0000313" key="2">
    <source>
        <dbReference type="Proteomes" id="UP000815325"/>
    </source>
</evidence>